<dbReference type="HOGENOM" id="CLU_1063301_0_0_1"/>
<accession>A0A0D3JPP0</accession>
<dbReference type="InterPro" id="IPR016123">
    <property type="entry name" value="Mog1/PsbP_a/b/a-sand"/>
</dbReference>
<reference evidence="3" key="1">
    <citation type="journal article" date="2013" name="Nature">
        <title>Pan genome of the phytoplankton Emiliania underpins its global distribution.</title>
        <authorList>
            <person name="Read B.A."/>
            <person name="Kegel J."/>
            <person name="Klute M.J."/>
            <person name="Kuo A."/>
            <person name="Lefebvre S.C."/>
            <person name="Maumus F."/>
            <person name="Mayer C."/>
            <person name="Miller J."/>
            <person name="Monier A."/>
            <person name="Salamov A."/>
            <person name="Young J."/>
            <person name="Aguilar M."/>
            <person name="Claverie J.M."/>
            <person name="Frickenhaus S."/>
            <person name="Gonzalez K."/>
            <person name="Herman E.K."/>
            <person name="Lin Y.C."/>
            <person name="Napier J."/>
            <person name="Ogata H."/>
            <person name="Sarno A.F."/>
            <person name="Shmutz J."/>
            <person name="Schroeder D."/>
            <person name="de Vargas C."/>
            <person name="Verret F."/>
            <person name="von Dassow P."/>
            <person name="Valentin K."/>
            <person name="Van de Peer Y."/>
            <person name="Wheeler G."/>
            <person name="Dacks J.B."/>
            <person name="Delwiche C.F."/>
            <person name="Dyhrman S.T."/>
            <person name="Glockner G."/>
            <person name="John U."/>
            <person name="Richards T."/>
            <person name="Worden A.Z."/>
            <person name="Zhang X."/>
            <person name="Grigoriev I.V."/>
            <person name="Allen A.E."/>
            <person name="Bidle K."/>
            <person name="Borodovsky M."/>
            <person name="Bowler C."/>
            <person name="Brownlee C."/>
            <person name="Cock J.M."/>
            <person name="Elias M."/>
            <person name="Gladyshev V.N."/>
            <person name="Groth M."/>
            <person name="Guda C."/>
            <person name="Hadaegh A."/>
            <person name="Iglesias-Rodriguez M.D."/>
            <person name="Jenkins J."/>
            <person name="Jones B.M."/>
            <person name="Lawson T."/>
            <person name="Leese F."/>
            <person name="Lindquist E."/>
            <person name="Lobanov A."/>
            <person name="Lomsadze A."/>
            <person name="Malik S.B."/>
            <person name="Marsh M.E."/>
            <person name="Mackinder L."/>
            <person name="Mock T."/>
            <person name="Mueller-Roeber B."/>
            <person name="Pagarete A."/>
            <person name="Parker M."/>
            <person name="Probert I."/>
            <person name="Quesneville H."/>
            <person name="Raines C."/>
            <person name="Rensing S.A."/>
            <person name="Riano-Pachon D.M."/>
            <person name="Richier S."/>
            <person name="Rokitta S."/>
            <person name="Shiraiwa Y."/>
            <person name="Soanes D.M."/>
            <person name="van der Giezen M."/>
            <person name="Wahlund T.M."/>
            <person name="Williams B."/>
            <person name="Wilson W."/>
            <person name="Wolfe G."/>
            <person name="Wurch L.L."/>
        </authorList>
    </citation>
    <scope>NUCLEOTIDE SEQUENCE</scope>
</reference>
<evidence type="ECO:0000313" key="3">
    <source>
        <dbReference type="Proteomes" id="UP000013827"/>
    </source>
</evidence>
<dbReference type="SUPFAM" id="SSF55724">
    <property type="entry name" value="Mog1p/PsbP-like"/>
    <property type="match status" value="1"/>
</dbReference>
<dbReference type="Gene3D" id="3.40.1000.10">
    <property type="entry name" value="Mog1/PsbP, alpha/beta/alpha sandwich"/>
    <property type="match status" value="1"/>
</dbReference>
<reference evidence="2" key="2">
    <citation type="submission" date="2024-10" db="UniProtKB">
        <authorList>
            <consortium name="EnsemblProtists"/>
        </authorList>
    </citation>
    <scope>IDENTIFICATION</scope>
</reference>
<dbReference type="KEGG" id="ehx:EMIHUDRAFT_357586"/>
<evidence type="ECO:0000313" key="2">
    <source>
        <dbReference type="EnsemblProtists" id="EOD25475"/>
    </source>
</evidence>
<dbReference type="eggNOG" id="ENOG502SY6C">
    <property type="taxonomic scope" value="Eukaryota"/>
</dbReference>
<keyword evidence="3" id="KW-1185">Reference proteome</keyword>
<dbReference type="Proteomes" id="UP000013827">
    <property type="component" value="Unassembled WGS sequence"/>
</dbReference>
<dbReference type="RefSeq" id="XP_005777904.1">
    <property type="nucleotide sequence ID" value="XM_005777847.1"/>
</dbReference>
<evidence type="ECO:0008006" key="4">
    <source>
        <dbReference type="Google" id="ProtNLM"/>
    </source>
</evidence>
<name>A0A0D3JPP0_EMIH1</name>
<feature type="signal peptide" evidence="1">
    <location>
        <begin position="1"/>
        <end position="19"/>
    </location>
</feature>
<dbReference type="AlphaFoldDB" id="A0A0D3JPP0"/>
<dbReference type="PaxDb" id="2903-EOD11824"/>
<dbReference type="OMA" id="GANTMIR"/>
<evidence type="ECO:0000256" key="1">
    <source>
        <dbReference type="SAM" id="SignalP"/>
    </source>
</evidence>
<organism evidence="2 3">
    <name type="scientific">Emiliania huxleyi (strain CCMP1516)</name>
    <dbReference type="NCBI Taxonomy" id="280463"/>
    <lineage>
        <taxon>Eukaryota</taxon>
        <taxon>Haptista</taxon>
        <taxon>Haptophyta</taxon>
        <taxon>Prymnesiophyceae</taxon>
        <taxon>Isochrysidales</taxon>
        <taxon>Noelaerhabdaceae</taxon>
        <taxon>Emiliania</taxon>
    </lineage>
</organism>
<dbReference type="GeneID" id="17258083"/>
<feature type="chain" id="PRO_5044053579" description="PsbP C-terminal domain-containing protein" evidence="1">
    <location>
        <begin position="20"/>
        <end position="262"/>
    </location>
</feature>
<keyword evidence="1" id="KW-0732">Signal</keyword>
<dbReference type="GeneID" id="17271021"/>
<dbReference type="EnsemblProtists" id="EOD25475">
    <property type="protein sequence ID" value="EOD25475"/>
    <property type="gene ID" value="EMIHUDRAFT_367348"/>
</dbReference>
<dbReference type="KEGG" id="ehx:EMIHUDRAFT_367348"/>
<proteinExistence type="predicted"/>
<dbReference type="EnsemblProtists" id="EOD11824">
    <property type="protein sequence ID" value="EOD11824"/>
    <property type="gene ID" value="EMIHUDRAFT_357586"/>
</dbReference>
<sequence length="262" mass="27416">MRLLERRAALFSAVLLGAAQPPLPSRAALSGVPDTATADELAAAYAAGARADGGRGANTMIRKRAESGVQRVGSDSPVFKPGAILDGVRSADGSTVDVSFAYPKEWTVAGGPNLDVRDVRTSDSAYLLAAPLPSGQALDTLPRSFFAELLFRSDGKYGAYGGVDDFAIAESGVALLSSPSGGEQPYRRLSLRFDVLTYNQNTVRRRALVSATAAGGSVYVLVASCLGSRFKEAQPALASIQDSFRALAAPRRLRPGPEDKPA</sequence>
<dbReference type="RefSeq" id="XP_005764253.1">
    <property type="nucleotide sequence ID" value="XM_005764196.1"/>
</dbReference>
<protein>
    <recommendedName>
        <fullName evidence="4">PsbP C-terminal domain-containing protein</fullName>
    </recommendedName>
</protein>